<dbReference type="SUPFAM" id="SSF55729">
    <property type="entry name" value="Acyl-CoA N-acyltransferases (Nat)"/>
    <property type="match status" value="1"/>
</dbReference>
<dbReference type="InterPro" id="IPR016181">
    <property type="entry name" value="Acyl_CoA_acyltransferase"/>
</dbReference>
<feature type="compositionally biased region" description="Polar residues" evidence="1">
    <location>
        <begin position="116"/>
        <end position="132"/>
    </location>
</feature>
<feature type="region of interest" description="Disordered" evidence="1">
    <location>
        <begin position="83"/>
        <end position="132"/>
    </location>
</feature>
<keyword evidence="3" id="KW-1185">Reference proteome</keyword>
<evidence type="ECO:0000313" key="2">
    <source>
        <dbReference type="EMBL" id="KAF9482697.1"/>
    </source>
</evidence>
<dbReference type="Proteomes" id="UP000807469">
    <property type="component" value="Unassembled WGS sequence"/>
</dbReference>
<feature type="region of interest" description="Disordered" evidence="1">
    <location>
        <begin position="515"/>
        <end position="565"/>
    </location>
</feature>
<gene>
    <name evidence="2" type="ORF">BDN70DRAFT_874703</name>
</gene>
<dbReference type="EMBL" id="MU155162">
    <property type="protein sequence ID" value="KAF9482697.1"/>
    <property type="molecule type" value="Genomic_DNA"/>
</dbReference>
<dbReference type="Gene3D" id="3.40.630.30">
    <property type="match status" value="1"/>
</dbReference>
<evidence type="ECO:0000256" key="1">
    <source>
        <dbReference type="SAM" id="MobiDB-lite"/>
    </source>
</evidence>
<comment type="caution">
    <text evidence="2">The sequence shown here is derived from an EMBL/GenBank/DDBJ whole genome shotgun (WGS) entry which is preliminary data.</text>
</comment>
<evidence type="ECO:0000313" key="3">
    <source>
        <dbReference type="Proteomes" id="UP000807469"/>
    </source>
</evidence>
<feature type="region of interest" description="Disordered" evidence="1">
    <location>
        <begin position="596"/>
        <end position="618"/>
    </location>
</feature>
<organism evidence="2 3">
    <name type="scientific">Pholiota conissans</name>
    <dbReference type="NCBI Taxonomy" id="109636"/>
    <lineage>
        <taxon>Eukaryota</taxon>
        <taxon>Fungi</taxon>
        <taxon>Dikarya</taxon>
        <taxon>Basidiomycota</taxon>
        <taxon>Agaricomycotina</taxon>
        <taxon>Agaricomycetes</taxon>
        <taxon>Agaricomycetidae</taxon>
        <taxon>Agaricales</taxon>
        <taxon>Agaricineae</taxon>
        <taxon>Strophariaceae</taxon>
        <taxon>Pholiota</taxon>
    </lineage>
</organism>
<proteinExistence type="predicted"/>
<name>A0A9P5Z6U5_9AGAR</name>
<protein>
    <submittedName>
        <fullName evidence="2">Uncharacterized protein</fullName>
    </submittedName>
</protein>
<reference evidence="2" key="1">
    <citation type="submission" date="2020-11" db="EMBL/GenBank/DDBJ databases">
        <authorList>
            <consortium name="DOE Joint Genome Institute"/>
            <person name="Ahrendt S."/>
            <person name="Riley R."/>
            <person name="Andreopoulos W."/>
            <person name="Labutti K."/>
            <person name="Pangilinan J."/>
            <person name="Ruiz-Duenas F.J."/>
            <person name="Barrasa J.M."/>
            <person name="Sanchez-Garcia M."/>
            <person name="Camarero S."/>
            <person name="Miyauchi S."/>
            <person name="Serrano A."/>
            <person name="Linde D."/>
            <person name="Babiker R."/>
            <person name="Drula E."/>
            <person name="Ayuso-Fernandez I."/>
            <person name="Pacheco R."/>
            <person name="Padilla G."/>
            <person name="Ferreira P."/>
            <person name="Barriuso J."/>
            <person name="Kellner H."/>
            <person name="Castanera R."/>
            <person name="Alfaro M."/>
            <person name="Ramirez L."/>
            <person name="Pisabarro A.G."/>
            <person name="Kuo A."/>
            <person name="Tritt A."/>
            <person name="Lipzen A."/>
            <person name="He G."/>
            <person name="Yan M."/>
            <person name="Ng V."/>
            <person name="Cullen D."/>
            <person name="Martin F."/>
            <person name="Rosso M.-N."/>
            <person name="Henrissat B."/>
            <person name="Hibbett D."/>
            <person name="Martinez A.T."/>
            <person name="Grigoriev I.V."/>
        </authorList>
    </citation>
    <scope>NUCLEOTIDE SEQUENCE</scope>
    <source>
        <strain evidence="2">CIRM-BRFM 674</strain>
    </source>
</reference>
<sequence length="618" mass="68569">MPTTQPLEPPPPKIVERAFVTDGLIGQDDNIDMLEQFFMEMQKVTVETSQPDDFLSFATCAHFFGVVMLETTTIPVLAEEASDDEEFEAYAPAPSTPREAERRMEDAEESVYPASSRGTTPPGSSAPSVTSYHTTQPVIQDELNVNSSSSDPVMSEQEKVLLWREAFMAKLEQSSNEPIPPSNVTQTHEQPIYSGKGKFPEFYSGFRDHGQTGALLNPFQGSDEDSSDLINWPDEGSSNPSGFYDPSDFPMDVSSPGPDPDELGREYLQQEVYPTNRSSPIIAATELPVDPNLQAMINEAAAKYQDELRAKTIKKYQMAKLKEQKKRKNPPAPPAEPTKMLAPIGLIYLWTSQTFLDPLHMGECSLGFYITPEYRGKDCLVDATSEVVDLAFKDPECRRLQSIVVENPDKLYNLDLLARTGFRNEGIRRRAFFSSVACEWKDVTYFAMLVTDYVYDKNSEDSAVRLRPKSLWDEVFARHQKECDDLIRLEERSGLKRSCSIETIRERISASASYMTDSERADDMTDTASSVRSGASSKRRRMDGSSRSVLAASNSGGSISSGLDSEWEVSQPGISTQGQFFHESVVGTSTSGFMRARKTTSGARSGSSASSSWSLLSD</sequence>
<feature type="region of interest" description="Disordered" evidence="1">
    <location>
        <begin position="213"/>
        <end position="261"/>
    </location>
</feature>
<feature type="compositionally biased region" description="Polar residues" evidence="1">
    <location>
        <begin position="526"/>
        <end position="536"/>
    </location>
</feature>
<feature type="compositionally biased region" description="Low complexity" evidence="1">
    <location>
        <begin position="601"/>
        <end position="618"/>
    </location>
</feature>
<feature type="compositionally biased region" description="Low complexity" evidence="1">
    <location>
        <begin position="553"/>
        <end position="564"/>
    </location>
</feature>
<dbReference type="AlphaFoldDB" id="A0A9P5Z6U5"/>
<accession>A0A9P5Z6U5</accession>
<dbReference type="OrthoDB" id="64477at2759"/>